<proteinExistence type="predicted"/>
<sequence length="52" mass="5730">MEATDVLAEALVLSLATELLMDFASESDVLSIIERLTDLLVESDSLIEVLYE</sequence>
<name>A0A9Q8ZNF3_9LACO</name>
<reference evidence="1" key="1">
    <citation type="submission" date="2022-05" db="EMBL/GenBank/DDBJ databases">
        <authorList>
            <person name="Oliphant S.A."/>
            <person name="Watson-Haigh N.S."/>
            <person name="Sumby K.M."/>
            <person name="Gardner J.M."/>
            <person name="Jiranek V."/>
        </authorList>
    </citation>
    <scope>NUCLEOTIDE SEQUENCE</scope>
    <source>
        <strain evidence="1">KI4_B1</strain>
    </source>
</reference>
<evidence type="ECO:0000313" key="2">
    <source>
        <dbReference type="Proteomes" id="UP001055911"/>
    </source>
</evidence>
<dbReference type="Proteomes" id="UP001055911">
    <property type="component" value="Chromosome"/>
</dbReference>
<evidence type="ECO:0000313" key="1">
    <source>
        <dbReference type="EMBL" id="USS88630.1"/>
    </source>
</evidence>
<protein>
    <submittedName>
        <fullName evidence="1">Uncharacterized protein</fullName>
    </submittedName>
</protein>
<dbReference type="AlphaFoldDB" id="A0A9Q8ZNF3"/>
<dbReference type="RefSeq" id="WP_252766148.1">
    <property type="nucleotide sequence ID" value="NZ_CP097117.1"/>
</dbReference>
<organism evidence="1 2">
    <name type="scientific">Fructilactobacillus cliffordii</name>
    <dbReference type="NCBI Taxonomy" id="2940299"/>
    <lineage>
        <taxon>Bacteria</taxon>
        <taxon>Bacillati</taxon>
        <taxon>Bacillota</taxon>
        <taxon>Bacilli</taxon>
        <taxon>Lactobacillales</taxon>
        <taxon>Lactobacillaceae</taxon>
        <taxon>Fructilactobacillus</taxon>
    </lineage>
</organism>
<dbReference type="EMBL" id="CP097119">
    <property type="protein sequence ID" value="USS88630.1"/>
    <property type="molecule type" value="Genomic_DNA"/>
</dbReference>
<accession>A0A9Q8ZNF3</accession>
<gene>
    <name evidence="1" type="ORF">M3M40_03780</name>
</gene>
<keyword evidence="2" id="KW-1185">Reference proteome</keyword>